<comment type="subcellular location">
    <subcellularLocation>
        <location evidence="1">Endomembrane system</location>
    </subcellularLocation>
</comment>
<evidence type="ECO:0000256" key="4">
    <source>
        <dbReference type="ARBA" id="ARBA00022927"/>
    </source>
</evidence>
<dbReference type="Proteomes" id="UP000278143">
    <property type="component" value="Unassembled WGS sequence"/>
</dbReference>
<evidence type="ECO:0000256" key="7">
    <source>
        <dbReference type="SAM" id="SignalP"/>
    </source>
</evidence>
<dbReference type="InterPro" id="IPR011989">
    <property type="entry name" value="ARM-like"/>
</dbReference>
<keyword evidence="10" id="KW-1185">Reference proteome</keyword>
<evidence type="ECO:0000256" key="5">
    <source>
        <dbReference type="ARBA" id="ARBA00023136"/>
    </source>
</evidence>
<evidence type="ECO:0000256" key="3">
    <source>
        <dbReference type="ARBA" id="ARBA00022448"/>
    </source>
</evidence>
<evidence type="ECO:0000256" key="1">
    <source>
        <dbReference type="ARBA" id="ARBA00004308"/>
    </source>
</evidence>
<gene>
    <name evidence="9" type="ORF">SYNPS1DRAFT_31864</name>
</gene>
<feature type="region of interest" description="Disordered" evidence="6">
    <location>
        <begin position="439"/>
        <end position="504"/>
    </location>
</feature>
<dbReference type="Pfam" id="PF01602">
    <property type="entry name" value="Adaptin_N"/>
    <property type="match status" value="1"/>
</dbReference>
<proteinExistence type="inferred from homology"/>
<dbReference type="GO" id="GO:0030117">
    <property type="term" value="C:membrane coat"/>
    <property type="evidence" value="ECO:0007669"/>
    <property type="project" value="InterPro"/>
</dbReference>
<accession>A0A4P9YRK7</accession>
<dbReference type="OrthoDB" id="10254310at2759"/>
<evidence type="ECO:0000313" key="9">
    <source>
        <dbReference type="EMBL" id="RKP22533.1"/>
    </source>
</evidence>
<feature type="compositionally biased region" description="Acidic residues" evidence="6">
    <location>
        <begin position="476"/>
        <end position="491"/>
    </location>
</feature>
<dbReference type="InterPro" id="IPR026739">
    <property type="entry name" value="AP_beta"/>
</dbReference>
<keyword evidence="4" id="KW-0653">Protein transport</keyword>
<dbReference type="InterPro" id="IPR016024">
    <property type="entry name" value="ARM-type_fold"/>
</dbReference>
<name>A0A4P9YRK7_9FUNG</name>
<evidence type="ECO:0000256" key="2">
    <source>
        <dbReference type="ARBA" id="ARBA00006613"/>
    </source>
</evidence>
<reference evidence="10" key="1">
    <citation type="journal article" date="2018" name="Nat. Microbiol.">
        <title>Leveraging single-cell genomics to expand the fungal tree of life.</title>
        <authorList>
            <person name="Ahrendt S.R."/>
            <person name="Quandt C.A."/>
            <person name="Ciobanu D."/>
            <person name="Clum A."/>
            <person name="Salamov A."/>
            <person name="Andreopoulos B."/>
            <person name="Cheng J.F."/>
            <person name="Woyke T."/>
            <person name="Pelin A."/>
            <person name="Henrissat B."/>
            <person name="Reynolds N.K."/>
            <person name="Benny G.L."/>
            <person name="Smith M.E."/>
            <person name="James T.Y."/>
            <person name="Grigoriev I.V."/>
        </authorList>
    </citation>
    <scope>NUCLEOTIDE SEQUENCE [LARGE SCALE GENOMIC DNA]</scope>
    <source>
        <strain evidence="10">Benny S71-1</strain>
    </source>
</reference>
<feature type="signal peptide" evidence="7">
    <location>
        <begin position="1"/>
        <end position="24"/>
    </location>
</feature>
<comment type="similarity">
    <text evidence="2">Belongs to the adaptor complexes large subunit family.</text>
</comment>
<dbReference type="InterPro" id="IPR002553">
    <property type="entry name" value="Clathrin/coatomer_adapt-like_N"/>
</dbReference>
<dbReference type="GO" id="GO:0012505">
    <property type="term" value="C:endomembrane system"/>
    <property type="evidence" value="ECO:0007669"/>
    <property type="project" value="UniProtKB-SubCell"/>
</dbReference>
<evidence type="ECO:0000313" key="10">
    <source>
        <dbReference type="Proteomes" id="UP000278143"/>
    </source>
</evidence>
<dbReference type="AlphaFoldDB" id="A0A4P9YRK7"/>
<evidence type="ECO:0000259" key="8">
    <source>
        <dbReference type="Pfam" id="PF01602"/>
    </source>
</evidence>
<feature type="compositionally biased region" description="Acidic residues" evidence="6">
    <location>
        <begin position="439"/>
        <end position="468"/>
    </location>
</feature>
<feature type="chain" id="PRO_5020738374" evidence="7">
    <location>
        <begin position="25"/>
        <end position="504"/>
    </location>
</feature>
<sequence length="504" mass="56145">MYLQRMCVQVVMAVISLLFHIGTQEDIAKVALPLARILHGSREVEYTVLLNVKSIVEARPELLAGMVKPFYLRVTDPVIIGRLKLEILTAIVTDATAQNVADELFAYIKFPRKELAVLVVKAIGRFITRQPTYTNVCLRQLMHFYKDDNALLVGEIAAVTQHVLAQQTDYVSADDMKLYLTYIIGIFFTTPSAAARANIVWLASHYMLRRLDHDVPMPSLPQGAVDCVVSYAPNILRELVRRFPDEDGAVKVQALRLGLISALTGTQVERALFLHLIELARYDLSYDIRDCARWIRGLAANRGIAKDADGSKEHDGEGDDADGQMKKLSHPVSFHWYRYIGSFTATAKKAAVPATGAEKDGEPPYTIGSMSLVVHQPMAGYEPLPDWPAEQPDPSVRGVPEPVATDTAHGKAAASTALTNARKMWMGSNVQDLDEFYDTTEGDTEEDDDEEEEEAYTTTEEEEEDELIADSYEASSNDDEEEEEEDDDDEVASQQSATRKLLRK</sequence>
<keyword evidence="3" id="KW-0813">Transport</keyword>
<dbReference type="SUPFAM" id="SSF48371">
    <property type="entry name" value="ARM repeat"/>
    <property type="match status" value="1"/>
</dbReference>
<dbReference type="EMBL" id="KZ991987">
    <property type="protein sequence ID" value="RKP22533.1"/>
    <property type="molecule type" value="Genomic_DNA"/>
</dbReference>
<feature type="domain" description="Clathrin/coatomer adaptor adaptin-like N-terminal" evidence="8">
    <location>
        <begin position="9"/>
        <end position="298"/>
    </location>
</feature>
<keyword evidence="7" id="KW-0732">Signal</keyword>
<dbReference type="GO" id="GO:0006886">
    <property type="term" value="P:intracellular protein transport"/>
    <property type="evidence" value="ECO:0007669"/>
    <property type="project" value="InterPro"/>
</dbReference>
<dbReference type="PANTHER" id="PTHR11134">
    <property type="entry name" value="ADAPTOR COMPLEX SUBUNIT BETA FAMILY MEMBER"/>
    <property type="match status" value="1"/>
</dbReference>
<keyword evidence="5" id="KW-0472">Membrane</keyword>
<evidence type="ECO:0000256" key="6">
    <source>
        <dbReference type="SAM" id="MobiDB-lite"/>
    </source>
</evidence>
<organism evidence="9 10">
    <name type="scientific">Syncephalis pseudoplumigaleata</name>
    <dbReference type="NCBI Taxonomy" id="1712513"/>
    <lineage>
        <taxon>Eukaryota</taxon>
        <taxon>Fungi</taxon>
        <taxon>Fungi incertae sedis</taxon>
        <taxon>Zoopagomycota</taxon>
        <taxon>Zoopagomycotina</taxon>
        <taxon>Zoopagomycetes</taxon>
        <taxon>Zoopagales</taxon>
        <taxon>Piptocephalidaceae</taxon>
        <taxon>Syncephalis</taxon>
    </lineage>
</organism>
<protein>
    <submittedName>
        <fullName evidence="9">Adaptin N terminal region-domain-containing protein</fullName>
    </submittedName>
</protein>
<dbReference type="Gene3D" id="1.25.10.10">
    <property type="entry name" value="Leucine-rich Repeat Variant"/>
    <property type="match status" value="1"/>
</dbReference>
<dbReference type="GO" id="GO:0016192">
    <property type="term" value="P:vesicle-mediated transport"/>
    <property type="evidence" value="ECO:0007669"/>
    <property type="project" value="InterPro"/>
</dbReference>